<dbReference type="RefSeq" id="WP_089818198.1">
    <property type="nucleotide sequence ID" value="NZ_FORQ01000001.1"/>
</dbReference>
<reference evidence="3" key="1">
    <citation type="submission" date="2016-10" db="EMBL/GenBank/DDBJ databases">
        <authorList>
            <person name="Varghese N."/>
            <person name="Submissions S."/>
        </authorList>
    </citation>
    <scope>NUCLEOTIDE SEQUENCE [LARGE SCALE GENOMIC DNA]</scope>
    <source>
        <strain evidence="3">DSM 22251</strain>
    </source>
</reference>
<feature type="compositionally biased region" description="Basic and acidic residues" evidence="1">
    <location>
        <begin position="10"/>
        <end position="34"/>
    </location>
</feature>
<gene>
    <name evidence="2" type="ORF">SAMN05421638_0415</name>
</gene>
<feature type="compositionally biased region" description="Acidic residues" evidence="1">
    <location>
        <begin position="64"/>
        <end position="76"/>
    </location>
</feature>
<protein>
    <submittedName>
        <fullName evidence="2">Uncharacterized protein</fullName>
    </submittedName>
</protein>
<sequence>MGLSDNIEEQNEKLKQMNYSPEKDIFNQEEHVPLDGDGNPMLNEQPDVERLGDDLDVPGSAADDAMEQIGSEDEENNFYSLSDNEDNHEETNEDLLG</sequence>
<keyword evidence="3" id="KW-1185">Reference proteome</keyword>
<organism evidence="2 3">
    <name type="scientific">Kaistella treverensis</name>
    <dbReference type="NCBI Taxonomy" id="631455"/>
    <lineage>
        <taxon>Bacteria</taxon>
        <taxon>Pseudomonadati</taxon>
        <taxon>Bacteroidota</taxon>
        <taxon>Flavobacteriia</taxon>
        <taxon>Flavobacteriales</taxon>
        <taxon>Weeksellaceae</taxon>
        <taxon>Chryseobacterium group</taxon>
        <taxon>Kaistella</taxon>
    </lineage>
</organism>
<dbReference type="AlphaFoldDB" id="A0A1I3JVE0"/>
<evidence type="ECO:0000256" key="1">
    <source>
        <dbReference type="SAM" id="MobiDB-lite"/>
    </source>
</evidence>
<feature type="region of interest" description="Disordered" evidence="1">
    <location>
        <begin position="1"/>
        <end position="97"/>
    </location>
</feature>
<evidence type="ECO:0000313" key="3">
    <source>
        <dbReference type="Proteomes" id="UP000242560"/>
    </source>
</evidence>
<feature type="compositionally biased region" description="Acidic residues" evidence="1">
    <location>
        <begin position="83"/>
        <end position="97"/>
    </location>
</feature>
<evidence type="ECO:0000313" key="2">
    <source>
        <dbReference type="EMBL" id="SFI64237.1"/>
    </source>
</evidence>
<proteinExistence type="predicted"/>
<accession>A0A1I3JVE0</accession>
<dbReference type="EMBL" id="FORQ01000001">
    <property type="protein sequence ID" value="SFI64237.1"/>
    <property type="molecule type" value="Genomic_DNA"/>
</dbReference>
<dbReference type="Proteomes" id="UP000242560">
    <property type="component" value="Unassembled WGS sequence"/>
</dbReference>
<name>A0A1I3JVE0_9FLAO</name>